<protein>
    <submittedName>
        <fullName evidence="1">Uncharacterized protein</fullName>
    </submittedName>
</protein>
<organism evidence="1">
    <name type="scientific">uncultured Caudovirales phage</name>
    <dbReference type="NCBI Taxonomy" id="2100421"/>
    <lineage>
        <taxon>Viruses</taxon>
        <taxon>Duplodnaviria</taxon>
        <taxon>Heunggongvirae</taxon>
        <taxon>Uroviricota</taxon>
        <taxon>Caudoviricetes</taxon>
        <taxon>Peduoviridae</taxon>
        <taxon>Maltschvirus</taxon>
        <taxon>Maltschvirus maltsch</taxon>
    </lineage>
</organism>
<evidence type="ECO:0000313" key="1">
    <source>
        <dbReference type="EMBL" id="CAB4125366.1"/>
    </source>
</evidence>
<gene>
    <name evidence="1" type="ORF">UFOVP54_121</name>
</gene>
<sequence length="61" mass="6992">MEIVLYSKRYKGMKVAFNSRKAIGTWIEGIAVQQVPELDVVVLRDRENFSHAVSIQSIKEI</sequence>
<proteinExistence type="predicted"/>
<name>A0A6J5KWD3_9CAUD</name>
<reference evidence="1" key="1">
    <citation type="submission" date="2020-04" db="EMBL/GenBank/DDBJ databases">
        <authorList>
            <person name="Chiriac C."/>
            <person name="Salcher M."/>
            <person name="Ghai R."/>
            <person name="Kavagutti S V."/>
        </authorList>
    </citation>
    <scope>NUCLEOTIDE SEQUENCE</scope>
</reference>
<accession>A0A6J5KWD3</accession>
<dbReference type="EMBL" id="LR796188">
    <property type="protein sequence ID" value="CAB4125366.1"/>
    <property type="molecule type" value="Genomic_DNA"/>
</dbReference>